<evidence type="ECO:0000256" key="8">
    <source>
        <dbReference type="ARBA" id="ARBA00022840"/>
    </source>
</evidence>
<dbReference type="RefSeq" id="WP_014229467.1">
    <property type="nucleotide sequence ID" value="NC_016612.1"/>
</dbReference>
<dbReference type="InterPro" id="IPR041701">
    <property type="entry name" value="MetN_ABC"/>
</dbReference>
<dbReference type="PROSITE" id="PS00211">
    <property type="entry name" value="ABC_TRANSPORTER_1"/>
    <property type="match status" value="1"/>
</dbReference>
<comment type="similarity">
    <text evidence="3">Belongs to the ABC transporter superfamily.</text>
</comment>
<evidence type="ECO:0000256" key="3">
    <source>
        <dbReference type="ARBA" id="ARBA00005417"/>
    </source>
</evidence>
<name>A0A0H3HHD2_KLEM8</name>
<dbReference type="GO" id="GO:0005886">
    <property type="term" value="C:plasma membrane"/>
    <property type="evidence" value="ECO:0007669"/>
    <property type="project" value="UniProtKB-SubCell"/>
</dbReference>
<keyword evidence="10" id="KW-0029">Amino-acid transport</keyword>
<feature type="domain" description="ABC transporter" evidence="12">
    <location>
        <begin position="2"/>
        <end position="239"/>
    </location>
</feature>
<dbReference type="KEGG" id="kox:KOX_21130"/>
<dbReference type="AlphaFoldDB" id="A0A0H3HHD2"/>
<dbReference type="CDD" id="cd03258">
    <property type="entry name" value="ABC_MetN_methionine_transporter"/>
    <property type="match status" value="1"/>
</dbReference>
<evidence type="ECO:0000256" key="2">
    <source>
        <dbReference type="ARBA" id="ARBA00004417"/>
    </source>
</evidence>
<dbReference type="InterPro" id="IPR003439">
    <property type="entry name" value="ABC_transporter-like_ATP-bd"/>
</dbReference>
<dbReference type="GeneID" id="66559712"/>
<reference evidence="13 14" key="1">
    <citation type="journal article" date="2012" name="J. Bacteriol.">
        <title>Complete genome sequence of Klebsiella oxytoca KCTC 1686, used in production of 2,3-butanediol.</title>
        <authorList>
            <person name="Shin S.H."/>
            <person name="Kim S."/>
            <person name="Kim J.Y."/>
            <person name="Lee S."/>
            <person name="Um Y."/>
            <person name="Oh M.K."/>
            <person name="Kim Y.R."/>
            <person name="Lee J."/>
            <person name="Yang K.S."/>
        </authorList>
    </citation>
    <scope>NUCLEOTIDE SEQUENCE [LARGE SCALE GENOMIC DNA]</scope>
    <source>
        <strain evidence="14">ATCC 8724 / DSM 4798 / JCM 20051 / NBRC 3318 / NRRL B-199 / KCTC 1686</strain>
    </source>
</reference>
<dbReference type="GO" id="GO:0006865">
    <property type="term" value="P:amino acid transport"/>
    <property type="evidence" value="ECO:0007669"/>
    <property type="project" value="UniProtKB-KW"/>
</dbReference>
<dbReference type="EMBL" id="CP003218">
    <property type="protein sequence ID" value="AEX05946.1"/>
    <property type="molecule type" value="Genomic_DNA"/>
</dbReference>
<evidence type="ECO:0000259" key="12">
    <source>
        <dbReference type="PROSITE" id="PS50893"/>
    </source>
</evidence>
<dbReference type="Pfam" id="PF00005">
    <property type="entry name" value="ABC_tran"/>
    <property type="match status" value="1"/>
</dbReference>
<evidence type="ECO:0000256" key="10">
    <source>
        <dbReference type="ARBA" id="ARBA00022970"/>
    </source>
</evidence>
<dbReference type="InterPro" id="IPR050086">
    <property type="entry name" value="MetN_ABC_transporter-like"/>
</dbReference>
<dbReference type="SMART" id="SM00382">
    <property type="entry name" value="AAA"/>
    <property type="match status" value="1"/>
</dbReference>
<protein>
    <recommendedName>
        <fullName evidence="4">Cell division ATP-binding protein FtsE</fullName>
    </recommendedName>
</protein>
<dbReference type="PANTHER" id="PTHR43166">
    <property type="entry name" value="AMINO ACID IMPORT ATP-BINDING PROTEIN"/>
    <property type="match status" value="1"/>
</dbReference>
<keyword evidence="7" id="KW-0547">Nucleotide-binding</keyword>
<gene>
    <name evidence="13" type="ordered locus">KOX_21130</name>
</gene>
<dbReference type="PANTHER" id="PTHR43166:SF30">
    <property type="entry name" value="METHIONINE IMPORT ATP-BINDING PROTEIN METN"/>
    <property type="match status" value="1"/>
</dbReference>
<dbReference type="InterPro" id="IPR017871">
    <property type="entry name" value="ABC_transporter-like_CS"/>
</dbReference>
<evidence type="ECO:0000256" key="5">
    <source>
        <dbReference type="ARBA" id="ARBA00022448"/>
    </source>
</evidence>
<dbReference type="Proteomes" id="UP000007843">
    <property type="component" value="Chromosome"/>
</dbReference>
<accession>A0A0H3HHD2</accession>
<keyword evidence="8" id="KW-0067">ATP-binding</keyword>
<organism evidence="13 14">
    <name type="scientific">Klebsiella michiganensis (strain ATCC 8724 / DSM 4798 / JCM 20051 / NBRC 3318 / NRRL B-199 / KCTC 1686 / BUCSAV 143 / CCM 1901)</name>
    <dbReference type="NCBI Taxonomy" id="1006551"/>
    <lineage>
        <taxon>Bacteria</taxon>
        <taxon>Pseudomonadati</taxon>
        <taxon>Pseudomonadota</taxon>
        <taxon>Gammaproteobacteria</taxon>
        <taxon>Enterobacterales</taxon>
        <taxon>Enterobacteriaceae</taxon>
        <taxon>Klebsiella/Raoultella group</taxon>
        <taxon>Klebsiella</taxon>
    </lineage>
</organism>
<dbReference type="HOGENOM" id="CLU_000604_1_22_6"/>
<evidence type="ECO:0000256" key="7">
    <source>
        <dbReference type="ARBA" id="ARBA00022741"/>
    </source>
</evidence>
<proteinExistence type="inferred from homology"/>
<dbReference type="FunFam" id="3.40.50.300:FF:000056">
    <property type="entry name" value="Cell division ATP-binding protein FtsE"/>
    <property type="match status" value="1"/>
</dbReference>
<evidence type="ECO:0000313" key="14">
    <source>
        <dbReference type="Proteomes" id="UP000007843"/>
    </source>
</evidence>
<keyword evidence="5" id="KW-0813">Transport</keyword>
<dbReference type="GO" id="GO:0016887">
    <property type="term" value="F:ATP hydrolysis activity"/>
    <property type="evidence" value="ECO:0007669"/>
    <property type="project" value="InterPro"/>
</dbReference>
<dbReference type="GO" id="GO:0005524">
    <property type="term" value="F:ATP binding"/>
    <property type="evidence" value="ECO:0007669"/>
    <property type="project" value="UniProtKB-KW"/>
</dbReference>
<evidence type="ECO:0000256" key="9">
    <source>
        <dbReference type="ARBA" id="ARBA00022967"/>
    </source>
</evidence>
<dbReference type="Gene3D" id="3.40.50.300">
    <property type="entry name" value="P-loop containing nucleotide triphosphate hydrolases"/>
    <property type="match status" value="1"/>
</dbReference>
<comment type="function">
    <text evidence="1">Part of the ABC transporter FtsEX involved in cellular division. Important for assembly or stability of the septal ring.</text>
</comment>
<keyword evidence="6" id="KW-1003">Cell membrane</keyword>
<comment type="subcellular location">
    <subcellularLocation>
        <location evidence="2">Cell inner membrane</location>
        <topology evidence="2">Peripheral membrane protein</topology>
    </subcellularLocation>
</comment>
<keyword evidence="9" id="KW-1278">Translocase</keyword>
<dbReference type="PROSITE" id="PS50893">
    <property type="entry name" value="ABC_TRANSPORTER_2"/>
    <property type="match status" value="1"/>
</dbReference>
<dbReference type="InterPro" id="IPR027417">
    <property type="entry name" value="P-loop_NTPase"/>
</dbReference>
<evidence type="ECO:0000313" key="13">
    <source>
        <dbReference type="EMBL" id="AEX05946.1"/>
    </source>
</evidence>
<evidence type="ECO:0000256" key="4">
    <source>
        <dbReference type="ARBA" id="ARBA00020019"/>
    </source>
</evidence>
<keyword evidence="11" id="KW-0472">Membrane</keyword>
<dbReference type="InterPro" id="IPR003593">
    <property type="entry name" value="AAA+_ATPase"/>
</dbReference>
<dbReference type="SUPFAM" id="SSF52540">
    <property type="entry name" value="P-loop containing nucleoside triphosphate hydrolases"/>
    <property type="match status" value="1"/>
</dbReference>
<evidence type="ECO:0000256" key="11">
    <source>
        <dbReference type="ARBA" id="ARBA00023136"/>
    </source>
</evidence>
<evidence type="ECO:0000256" key="6">
    <source>
        <dbReference type="ARBA" id="ARBA00022475"/>
    </source>
</evidence>
<evidence type="ECO:0000256" key="1">
    <source>
        <dbReference type="ARBA" id="ARBA00002579"/>
    </source>
</evidence>
<sequence>MIEIVGLSKTYAGTGRPALNDVSLQVPRGAVYGILGRSGAGKSTLIRCLNLLERPTSGRIIVNGNDITRMDKTALREYRLRTGMIFQHFNLLHARSVADNVAVPLEIAKVPKAARQARVAELLELVGLADKAAAFPSQLSGGQKQRVGIARALAARPDVLLCDEATSALDPETTASVLSLLADINQKLNLTIVLITHELEVVKTLCDHAALLEHGEIIESGRIADLLVAPWSRLRQSLLHDPQAERDFLARHGFHGRPLCGVA</sequence>